<reference evidence="2 3" key="1">
    <citation type="journal article" date="2009" name="Stand. Genomic Sci.">
        <title>Complete genome sequence of Stackebrandtia nassauensis type strain (LLR-40K-21).</title>
        <authorList>
            <person name="Munk C."/>
            <person name="Lapidus A."/>
            <person name="Copeland A."/>
            <person name="Jando M."/>
            <person name="Mayilraj S."/>
            <person name="Glavina Del Rio T."/>
            <person name="Nolan M."/>
            <person name="Chen F."/>
            <person name="Lucas S."/>
            <person name="Tice H."/>
            <person name="Cheng J.F."/>
            <person name="Han C."/>
            <person name="Detter J.C."/>
            <person name="Bruce D."/>
            <person name="Goodwin L."/>
            <person name="Chain P."/>
            <person name="Pitluck S."/>
            <person name="Goker M."/>
            <person name="Ovchinikova G."/>
            <person name="Pati A."/>
            <person name="Ivanova N."/>
            <person name="Mavromatis K."/>
            <person name="Chen A."/>
            <person name="Palaniappan K."/>
            <person name="Land M."/>
            <person name="Hauser L."/>
            <person name="Chang Y.J."/>
            <person name="Jeffries C.D."/>
            <person name="Bristow J."/>
            <person name="Eisen J.A."/>
            <person name="Markowitz V."/>
            <person name="Hugenholtz P."/>
            <person name="Kyrpides N.C."/>
            <person name="Klenk H.P."/>
        </authorList>
    </citation>
    <scope>NUCLEOTIDE SEQUENCE [LARGE SCALE GENOMIC DNA]</scope>
    <source>
        <strain evidence="3">DSM 44728 / CIP 108903 / NRRL B-16338 / NBRC 102104 / LLR-40K-21</strain>
    </source>
</reference>
<evidence type="ECO:0000313" key="3">
    <source>
        <dbReference type="Proteomes" id="UP000000844"/>
    </source>
</evidence>
<dbReference type="KEGG" id="sna:Snas_0350"/>
<proteinExistence type="predicted"/>
<dbReference type="Pfam" id="PF12728">
    <property type="entry name" value="HTH_17"/>
    <property type="match status" value="1"/>
</dbReference>
<protein>
    <recommendedName>
        <fullName evidence="1">Helix-turn-helix domain-containing protein</fullName>
    </recommendedName>
</protein>
<dbReference type="InterPro" id="IPR009061">
    <property type="entry name" value="DNA-bd_dom_put_sf"/>
</dbReference>
<dbReference type="EMBL" id="CP001778">
    <property type="protein sequence ID" value="ADD40068.1"/>
    <property type="molecule type" value="Genomic_DNA"/>
</dbReference>
<dbReference type="STRING" id="446470.Snas_0350"/>
<evidence type="ECO:0000313" key="2">
    <source>
        <dbReference type="EMBL" id="ADD40068.1"/>
    </source>
</evidence>
<keyword evidence="3" id="KW-1185">Reference proteome</keyword>
<sequence>MTTTTKEWLTVPEFLDEFDIARSTFQDWRAKGTAPPCRKLPNGQLRLKRSEVNEWLESLVDNSEVAA</sequence>
<dbReference type="eggNOG" id="COG3311">
    <property type="taxonomic scope" value="Bacteria"/>
</dbReference>
<dbReference type="Proteomes" id="UP000000844">
    <property type="component" value="Chromosome"/>
</dbReference>
<accession>D3Q398</accession>
<dbReference type="RefSeq" id="WP_013015639.1">
    <property type="nucleotide sequence ID" value="NC_013947.1"/>
</dbReference>
<dbReference type="OrthoDB" id="194758at2"/>
<organism evidence="2 3">
    <name type="scientific">Stackebrandtia nassauensis (strain DSM 44728 / CIP 108903 / NRRL B-16338 / NBRC 102104 / LLR-40K-21)</name>
    <dbReference type="NCBI Taxonomy" id="446470"/>
    <lineage>
        <taxon>Bacteria</taxon>
        <taxon>Bacillati</taxon>
        <taxon>Actinomycetota</taxon>
        <taxon>Actinomycetes</taxon>
        <taxon>Glycomycetales</taxon>
        <taxon>Glycomycetaceae</taxon>
        <taxon>Stackebrandtia</taxon>
    </lineage>
</organism>
<dbReference type="InterPro" id="IPR041657">
    <property type="entry name" value="HTH_17"/>
</dbReference>
<dbReference type="HOGENOM" id="CLU_140176_13_0_11"/>
<dbReference type="SUPFAM" id="SSF46955">
    <property type="entry name" value="Putative DNA-binding domain"/>
    <property type="match status" value="1"/>
</dbReference>
<dbReference type="AlphaFoldDB" id="D3Q398"/>
<name>D3Q398_STANL</name>
<evidence type="ECO:0000259" key="1">
    <source>
        <dbReference type="Pfam" id="PF12728"/>
    </source>
</evidence>
<feature type="domain" description="Helix-turn-helix" evidence="1">
    <location>
        <begin position="8"/>
        <end position="58"/>
    </location>
</feature>
<gene>
    <name evidence="2" type="ordered locus">Snas_0350</name>
</gene>